<accession>A0ABW4T6L8</accession>
<dbReference type="EMBL" id="JBHUFV010000054">
    <property type="protein sequence ID" value="MFD1937012.1"/>
    <property type="molecule type" value="Genomic_DNA"/>
</dbReference>
<evidence type="ECO:0000313" key="2">
    <source>
        <dbReference type="Proteomes" id="UP001597368"/>
    </source>
</evidence>
<dbReference type="Proteomes" id="UP001597368">
    <property type="component" value="Unassembled WGS sequence"/>
</dbReference>
<protein>
    <submittedName>
        <fullName evidence="1">Uncharacterized protein</fullName>
    </submittedName>
</protein>
<comment type="caution">
    <text evidence="1">The sequence shown here is derived from an EMBL/GenBank/DDBJ whole genome shotgun (WGS) entry which is preliminary data.</text>
</comment>
<sequence length="74" mass="7958">MSTIGTWTVSLIPETTLDVRGIRRAAVITGIKQWMNDFGDSPDFDAGELLDAPLTILRRAHAEGAGAAGLVAWY</sequence>
<gene>
    <name evidence="1" type="ORF">ACFSKW_36640</name>
</gene>
<name>A0ABW4T6L8_9ACTN</name>
<keyword evidence="2" id="KW-1185">Reference proteome</keyword>
<evidence type="ECO:0000313" key="1">
    <source>
        <dbReference type="EMBL" id="MFD1937012.1"/>
    </source>
</evidence>
<dbReference type="RefSeq" id="WP_379577811.1">
    <property type="nucleotide sequence ID" value="NZ_JBHUFV010000054.1"/>
</dbReference>
<proteinExistence type="predicted"/>
<reference evidence="2" key="1">
    <citation type="journal article" date="2019" name="Int. J. Syst. Evol. Microbiol.">
        <title>The Global Catalogue of Microorganisms (GCM) 10K type strain sequencing project: providing services to taxonomists for standard genome sequencing and annotation.</title>
        <authorList>
            <consortium name="The Broad Institute Genomics Platform"/>
            <consortium name="The Broad Institute Genome Sequencing Center for Infectious Disease"/>
            <person name="Wu L."/>
            <person name="Ma J."/>
        </authorList>
    </citation>
    <scope>NUCLEOTIDE SEQUENCE [LARGE SCALE GENOMIC DNA]</scope>
    <source>
        <strain evidence="2">ICMP 6774ER</strain>
    </source>
</reference>
<organism evidence="1 2">
    <name type="scientific">Nonomuraea mangrovi</name>
    <dbReference type="NCBI Taxonomy" id="2316207"/>
    <lineage>
        <taxon>Bacteria</taxon>
        <taxon>Bacillati</taxon>
        <taxon>Actinomycetota</taxon>
        <taxon>Actinomycetes</taxon>
        <taxon>Streptosporangiales</taxon>
        <taxon>Streptosporangiaceae</taxon>
        <taxon>Nonomuraea</taxon>
    </lineage>
</organism>